<dbReference type="Proteomes" id="UP001595713">
    <property type="component" value="Unassembled WGS sequence"/>
</dbReference>
<evidence type="ECO:0000256" key="4">
    <source>
        <dbReference type="ARBA" id="ARBA00023136"/>
    </source>
</evidence>
<keyword evidence="2 5" id="KW-0812">Transmembrane</keyword>
<evidence type="ECO:0000256" key="2">
    <source>
        <dbReference type="ARBA" id="ARBA00022692"/>
    </source>
</evidence>
<feature type="transmembrane region" description="Helical" evidence="5">
    <location>
        <begin position="71"/>
        <end position="88"/>
    </location>
</feature>
<keyword evidence="5" id="KW-0997">Cell inner membrane</keyword>
<dbReference type="PANTHER" id="PTHR36917">
    <property type="entry name" value="INTRACELLULAR SEPTATION PROTEIN A-RELATED"/>
    <property type="match status" value="1"/>
</dbReference>
<feature type="transmembrane region" description="Helical" evidence="5">
    <location>
        <begin position="17"/>
        <end position="36"/>
    </location>
</feature>
<gene>
    <name evidence="5" type="primary">yciB</name>
    <name evidence="6" type="ORF">ACFONA_10545</name>
</gene>
<comment type="similarity">
    <text evidence="5">Belongs to the YciB family.</text>
</comment>
<dbReference type="PANTHER" id="PTHR36917:SF1">
    <property type="entry name" value="INNER MEMBRANE-SPANNING PROTEIN YCIB"/>
    <property type="match status" value="1"/>
</dbReference>
<feature type="transmembrane region" description="Helical" evidence="5">
    <location>
        <begin position="177"/>
        <end position="196"/>
    </location>
</feature>
<keyword evidence="1 5" id="KW-1003">Cell membrane</keyword>
<keyword evidence="3 5" id="KW-1133">Transmembrane helix</keyword>
<evidence type="ECO:0000313" key="6">
    <source>
        <dbReference type="EMBL" id="MFC3580601.1"/>
    </source>
</evidence>
<dbReference type="EMBL" id="JBHRXP010000004">
    <property type="protein sequence ID" value="MFC3580601.1"/>
    <property type="molecule type" value="Genomic_DNA"/>
</dbReference>
<sequence>MTATTPTRAPISTGLRLAIDIGPLAVFFLVNMFAPGIALTKLLSATVAFMIASAAAMIVSKFKAGHISPMLWISGTLVLVFGGLTLYFHDGTFIKMKPTFVYTMFAAILAFGLATNKPLLQMLLDTAYPGVNAAGWRKLTRNWAIFFVAMALLNEYVWRTYAPLPDSDTKIWAGFKLWGAVPLTLIFAFANVPMLLKHGLTVAEKPPVPPEG</sequence>
<feature type="transmembrane region" description="Helical" evidence="5">
    <location>
        <begin position="139"/>
        <end position="157"/>
    </location>
</feature>
<dbReference type="InterPro" id="IPR006008">
    <property type="entry name" value="YciB"/>
</dbReference>
<proteinExistence type="inferred from homology"/>
<dbReference type="RefSeq" id="WP_261294823.1">
    <property type="nucleotide sequence ID" value="NZ_JANQBK010000010.1"/>
</dbReference>
<feature type="transmembrane region" description="Helical" evidence="5">
    <location>
        <begin position="100"/>
        <end position="119"/>
    </location>
</feature>
<protein>
    <recommendedName>
        <fullName evidence="5">Inner membrane-spanning protein YciB</fullName>
    </recommendedName>
</protein>
<name>A0ABV7SWW4_9SPHN</name>
<evidence type="ECO:0000256" key="3">
    <source>
        <dbReference type="ARBA" id="ARBA00022989"/>
    </source>
</evidence>
<dbReference type="Pfam" id="PF04279">
    <property type="entry name" value="IspA"/>
    <property type="match status" value="1"/>
</dbReference>
<comment type="caution">
    <text evidence="6">The sequence shown here is derived from an EMBL/GenBank/DDBJ whole genome shotgun (WGS) entry which is preliminary data.</text>
</comment>
<comment type="subcellular location">
    <subcellularLocation>
        <location evidence="5">Cell inner membrane</location>
        <topology evidence="5">Multi-pass membrane protein</topology>
    </subcellularLocation>
</comment>
<evidence type="ECO:0000256" key="5">
    <source>
        <dbReference type="HAMAP-Rule" id="MF_00189"/>
    </source>
</evidence>
<comment type="function">
    <text evidence="5">Plays a role in cell envelope biogenesis, maintenance of cell envelope integrity and membrane homeostasis.</text>
</comment>
<dbReference type="HAMAP" id="MF_00189">
    <property type="entry name" value="YciB"/>
    <property type="match status" value="1"/>
</dbReference>
<evidence type="ECO:0000256" key="1">
    <source>
        <dbReference type="ARBA" id="ARBA00022475"/>
    </source>
</evidence>
<reference evidence="7" key="1">
    <citation type="journal article" date="2019" name="Int. J. Syst. Evol. Microbiol.">
        <title>The Global Catalogue of Microorganisms (GCM) 10K type strain sequencing project: providing services to taxonomists for standard genome sequencing and annotation.</title>
        <authorList>
            <consortium name="The Broad Institute Genomics Platform"/>
            <consortium name="The Broad Institute Genome Sequencing Center for Infectious Disease"/>
            <person name="Wu L."/>
            <person name="Ma J."/>
        </authorList>
    </citation>
    <scope>NUCLEOTIDE SEQUENCE [LARGE SCALE GENOMIC DNA]</scope>
    <source>
        <strain evidence="7">KCTC 42739</strain>
    </source>
</reference>
<organism evidence="6 7">
    <name type="scientific">Sphingomonas hylomeconis</name>
    <dbReference type="NCBI Taxonomy" id="1395958"/>
    <lineage>
        <taxon>Bacteria</taxon>
        <taxon>Pseudomonadati</taxon>
        <taxon>Pseudomonadota</taxon>
        <taxon>Alphaproteobacteria</taxon>
        <taxon>Sphingomonadales</taxon>
        <taxon>Sphingomonadaceae</taxon>
        <taxon>Sphingomonas</taxon>
    </lineage>
</organism>
<feature type="transmembrane region" description="Helical" evidence="5">
    <location>
        <begin position="42"/>
        <end position="59"/>
    </location>
</feature>
<keyword evidence="4 5" id="KW-0472">Membrane</keyword>
<keyword evidence="7" id="KW-1185">Reference proteome</keyword>
<accession>A0ABV7SWW4</accession>
<evidence type="ECO:0000313" key="7">
    <source>
        <dbReference type="Proteomes" id="UP001595713"/>
    </source>
</evidence>